<dbReference type="EMBL" id="LR796733">
    <property type="protein sequence ID" value="CAB4161788.1"/>
    <property type="molecule type" value="Genomic_DNA"/>
</dbReference>
<name>A0A6J5NXK8_9CAUD</name>
<keyword evidence="1" id="KW-0812">Transmembrane</keyword>
<gene>
    <name evidence="2" type="ORF">UFOVP778_1</name>
</gene>
<sequence>FSDQLENTKESLKAVTAELQNFINVADSAARLNDINIKARFDDKGTQDVLTRQSKFITISEQLVAAEKALEIAQQNRINLTQEQGQSEKDYQDALKTSGDVVNKAIAEVARLTQARAEQAAANRLAVIEERRAAAERLKALPAFERDLKFKPIKVLPIEVSNKKIQDQIAKDLSKITLPKVVEIPITFLPAKTGLIEATDAINAFLANAALGIGNTFADILSQAITGGITFGDAFKGVFNALGGAIAGLGKELIKIGTLAIIAKIALNSVLANPFALIAVGIALAALGSAIQSTTSNQRFAVGTRYAPGGMALVGERGPEMINLPRGSQVIPAAQTSQMMGGIGGAIEVFGMLRGQDIYFSNKKYGQTYKRTT</sequence>
<accession>A0A6J5NXK8</accession>
<proteinExistence type="predicted"/>
<organism evidence="2">
    <name type="scientific">uncultured Caudovirales phage</name>
    <dbReference type="NCBI Taxonomy" id="2100421"/>
    <lineage>
        <taxon>Viruses</taxon>
        <taxon>Duplodnaviria</taxon>
        <taxon>Heunggongvirae</taxon>
        <taxon>Uroviricota</taxon>
        <taxon>Caudoviricetes</taxon>
        <taxon>Peduoviridae</taxon>
        <taxon>Maltschvirus</taxon>
        <taxon>Maltschvirus maltsch</taxon>
    </lineage>
</organism>
<keyword evidence="1" id="KW-1133">Transmembrane helix</keyword>
<reference evidence="2" key="1">
    <citation type="submission" date="2020-04" db="EMBL/GenBank/DDBJ databases">
        <authorList>
            <person name="Chiriac C."/>
            <person name="Salcher M."/>
            <person name="Ghai R."/>
            <person name="Kavagutti S V."/>
        </authorList>
    </citation>
    <scope>NUCLEOTIDE SEQUENCE</scope>
</reference>
<evidence type="ECO:0000313" key="2">
    <source>
        <dbReference type="EMBL" id="CAB4161788.1"/>
    </source>
</evidence>
<evidence type="ECO:0000256" key="1">
    <source>
        <dbReference type="SAM" id="Phobius"/>
    </source>
</evidence>
<feature type="non-terminal residue" evidence="2">
    <location>
        <position position="1"/>
    </location>
</feature>
<protein>
    <submittedName>
        <fullName evidence="2">Uncharacterized protein</fullName>
    </submittedName>
</protein>
<feature type="transmembrane region" description="Helical" evidence="1">
    <location>
        <begin position="271"/>
        <end position="291"/>
    </location>
</feature>
<keyword evidence="1" id="KW-0472">Membrane</keyword>